<evidence type="ECO:0000259" key="16">
    <source>
        <dbReference type="PROSITE" id="PS50015"/>
    </source>
</evidence>
<evidence type="ECO:0000256" key="1">
    <source>
        <dbReference type="ARBA" id="ARBA00004613"/>
    </source>
</evidence>
<feature type="binding site" evidence="13">
    <location>
        <position position="223"/>
    </location>
    <ligand>
        <name>Zn(2+)</name>
        <dbReference type="ChEBI" id="CHEBI:29105"/>
        <label>1</label>
    </ligand>
</feature>
<dbReference type="RefSeq" id="XP_011305837.1">
    <property type="nucleotide sequence ID" value="XM_011307535.1"/>
</dbReference>
<dbReference type="GO" id="GO:0006685">
    <property type="term" value="P:sphingomyelin catabolic process"/>
    <property type="evidence" value="ECO:0007669"/>
    <property type="project" value="UniProtKB-UniRule"/>
</dbReference>
<reference evidence="18 19" key="1">
    <citation type="submission" date="2025-04" db="UniProtKB">
        <authorList>
            <consortium name="RefSeq"/>
        </authorList>
    </citation>
    <scope>IDENTIFICATION</scope>
    <source>
        <strain evidence="18 19">USDA-PBARC FA_bdor</strain>
        <tissue evidence="18 19">Whole organism</tissue>
    </source>
</reference>
<feature type="binding site" evidence="13">
    <location>
        <position position="477"/>
    </location>
    <ligand>
        <name>Zn(2+)</name>
        <dbReference type="ChEBI" id="CHEBI:29105"/>
        <label>2</label>
    </ligand>
</feature>
<feature type="disulfide bond" evidence="14">
    <location>
        <begin position="138"/>
        <end position="147"/>
    </location>
</feature>
<organism evidence="17 18">
    <name type="scientific">Fopius arisanus</name>
    <dbReference type="NCBI Taxonomy" id="64838"/>
    <lineage>
        <taxon>Eukaryota</taxon>
        <taxon>Metazoa</taxon>
        <taxon>Ecdysozoa</taxon>
        <taxon>Arthropoda</taxon>
        <taxon>Hexapoda</taxon>
        <taxon>Insecta</taxon>
        <taxon>Pterygota</taxon>
        <taxon>Neoptera</taxon>
        <taxon>Endopterygota</taxon>
        <taxon>Hymenoptera</taxon>
        <taxon>Apocrita</taxon>
        <taxon>Ichneumonoidea</taxon>
        <taxon>Braconidae</taxon>
        <taxon>Opiinae</taxon>
        <taxon>Fopius</taxon>
    </lineage>
</organism>
<dbReference type="OrthoDB" id="282973at2759"/>
<accession>A0A9R1TA94</accession>
<evidence type="ECO:0000256" key="2">
    <source>
        <dbReference type="ARBA" id="ARBA00008234"/>
    </source>
</evidence>
<dbReference type="RefSeq" id="XP_011305838.1">
    <property type="nucleotide sequence ID" value="XM_011307536.1"/>
</dbReference>
<comment type="catalytic activity">
    <reaction evidence="11">
        <text>a sphingomyelin + H2O = phosphocholine + an N-acylsphing-4-enine + H(+)</text>
        <dbReference type="Rhea" id="RHEA:19253"/>
        <dbReference type="ChEBI" id="CHEBI:15377"/>
        <dbReference type="ChEBI" id="CHEBI:15378"/>
        <dbReference type="ChEBI" id="CHEBI:17636"/>
        <dbReference type="ChEBI" id="CHEBI:52639"/>
        <dbReference type="ChEBI" id="CHEBI:295975"/>
        <dbReference type="EC" id="3.1.4.12"/>
    </reaction>
    <physiologicalReaction direction="left-to-right" evidence="11">
        <dbReference type="Rhea" id="RHEA:19254"/>
    </physiologicalReaction>
</comment>
<feature type="disulfide bond" evidence="14">
    <location>
        <begin position="104"/>
        <end position="173"/>
    </location>
</feature>
<feature type="disulfide bond" evidence="14">
    <location>
        <begin position="238"/>
        <end position="243"/>
    </location>
</feature>
<keyword evidence="9" id="KW-0325">Glycoprotein</keyword>
<dbReference type="Pfam" id="PF19272">
    <property type="entry name" value="ASMase_C"/>
    <property type="match status" value="1"/>
</dbReference>
<evidence type="ECO:0000256" key="7">
    <source>
        <dbReference type="ARBA" id="ARBA00022833"/>
    </source>
</evidence>
<proteinExistence type="inferred from homology"/>
<evidence type="ECO:0000256" key="8">
    <source>
        <dbReference type="ARBA" id="ARBA00023157"/>
    </source>
</evidence>
<evidence type="ECO:0000256" key="3">
    <source>
        <dbReference type="ARBA" id="ARBA00022525"/>
    </source>
</evidence>
<dbReference type="GO" id="GO:0005615">
    <property type="term" value="C:extracellular space"/>
    <property type="evidence" value="ECO:0007669"/>
    <property type="project" value="TreeGrafter"/>
</dbReference>
<evidence type="ECO:0000256" key="4">
    <source>
        <dbReference type="ARBA" id="ARBA00022723"/>
    </source>
</evidence>
<dbReference type="GO" id="GO:0005764">
    <property type="term" value="C:lysosome"/>
    <property type="evidence" value="ECO:0007669"/>
    <property type="project" value="TreeGrafter"/>
</dbReference>
<feature type="disulfide bond" evidence="14">
    <location>
        <begin position="244"/>
        <end position="267"/>
    </location>
</feature>
<keyword evidence="6 12" id="KW-0378">Hydrolase</keyword>
<evidence type="ECO:0000256" key="5">
    <source>
        <dbReference type="ARBA" id="ARBA00022729"/>
    </source>
</evidence>
<dbReference type="Gene3D" id="3.60.21.10">
    <property type="match status" value="1"/>
</dbReference>
<feature type="disulfide bond" evidence="14">
    <location>
        <begin position="403"/>
        <end position="451"/>
    </location>
</feature>
<dbReference type="InterPro" id="IPR029052">
    <property type="entry name" value="Metallo-depent_PP-like"/>
</dbReference>
<keyword evidence="7 13" id="KW-0862">Zinc</keyword>
<dbReference type="InterPro" id="IPR011160">
    <property type="entry name" value="Sphingomy_PDE"/>
</dbReference>
<feature type="disulfide bond" evidence="14">
    <location>
        <begin position="613"/>
        <end position="627"/>
    </location>
</feature>
<dbReference type="KEGG" id="fas:105268198"/>
<comment type="subcellular location">
    <subcellularLocation>
        <location evidence="1">Secreted</location>
    </subcellularLocation>
</comment>
<dbReference type="InterPro" id="IPR008139">
    <property type="entry name" value="SaposinB_dom"/>
</dbReference>
<dbReference type="SUPFAM" id="SSF56300">
    <property type="entry name" value="Metallo-dependent phosphatases"/>
    <property type="match status" value="1"/>
</dbReference>
<evidence type="ECO:0000256" key="14">
    <source>
        <dbReference type="PIRSR" id="PIRSR000948-2"/>
    </source>
</evidence>
<feature type="binding site" evidence="13">
    <location>
        <position position="479"/>
    </location>
    <ligand>
        <name>Zn(2+)</name>
        <dbReference type="ChEBI" id="CHEBI:29105"/>
        <label>1</label>
    </ligand>
</feature>
<dbReference type="InterPro" id="IPR045473">
    <property type="entry name" value="ASM_C"/>
</dbReference>
<dbReference type="GO" id="GO:0061750">
    <property type="term" value="F:acid sphingomyelin phosphodiesterase activity"/>
    <property type="evidence" value="ECO:0007669"/>
    <property type="project" value="TreeGrafter"/>
</dbReference>
<evidence type="ECO:0000256" key="13">
    <source>
        <dbReference type="PIRSR" id="PIRSR000948-1"/>
    </source>
</evidence>
<keyword evidence="4 13" id="KW-0479">Metal-binding</keyword>
<dbReference type="AlphaFoldDB" id="A0A9R1TA94"/>
<dbReference type="InterPro" id="IPR041805">
    <property type="entry name" value="ASMase/PPN1_MPP"/>
</dbReference>
<dbReference type="CDD" id="cd00842">
    <property type="entry name" value="MPP_ASMase"/>
    <property type="match status" value="1"/>
</dbReference>
<keyword evidence="3" id="KW-0964">Secreted</keyword>
<evidence type="ECO:0000256" key="11">
    <source>
        <dbReference type="ARBA" id="ARBA00047268"/>
    </source>
</evidence>
<comment type="similarity">
    <text evidence="2 12">Belongs to the acid sphingomyelinase family.</text>
</comment>
<dbReference type="GO" id="GO:0016020">
    <property type="term" value="C:membrane"/>
    <property type="evidence" value="ECO:0007669"/>
    <property type="project" value="GOC"/>
</dbReference>
<dbReference type="PANTHER" id="PTHR10340:SF34">
    <property type="entry name" value="SPHINGOMYELIN PHOSPHODIESTERASE"/>
    <property type="match status" value="1"/>
</dbReference>
<accession>A0A9R1TB59</accession>
<dbReference type="Proteomes" id="UP000694866">
    <property type="component" value="Unplaced"/>
</dbReference>
<dbReference type="GO" id="GO:0046872">
    <property type="term" value="F:metal ion binding"/>
    <property type="evidence" value="ECO:0007669"/>
    <property type="project" value="UniProtKB-KW"/>
</dbReference>
<comment type="function">
    <text evidence="12">Converts sphingomyelin to ceramide.</text>
</comment>
<feature type="chain" id="PRO_5044701534" description="Sphingomyelin phosphodiesterase" evidence="15">
    <location>
        <begin position="24"/>
        <end position="657"/>
    </location>
</feature>
<protein>
    <recommendedName>
        <fullName evidence="12">Sphingomyelin phosphodiesterase</fullName>
        <ecNumber evidence="12">3.1.4.12</ecNumber>
    </recommendedName>
</protein>
<keyword evidence="8 14" id="KW-1015">Disulfide bond</keyword>
<dbReference type="Pfam" id="PF00149">
    <property type="entry name" value="Metallophos"/>
    <property type="match status" value="1"/>
</dbReference>
<feature type="binding site" evidence="13">
    <location>
        <position position="443"/>
    </location>
    <ligand>
        <name>Zn(2+)</name>
        <dbReference type="ChEBI" id="CHEBI:29105"/>
        <label>2</label>
    </ligand>
</feature>
<evidence type="ECO:0000256" key="9">
    <source>
        <dbReference type="ARBA" id="ARBA00023180"/>
    </source>
</evidence>
<name>A0A9R1TA94_9HYME</name>
<evidence type="ECO:0000256" key="6">
    <source>
        <dbReference type="ARBA" id="ARBA00022801"/>
    </source>
</evidence>
<evidence type="ECO:0000256" key="12">
    <source>
        <dbReference type="PIRNR" id="PIRNR000948"/>
    </source>
</evidence>
<feature type="binding site" evidence="13">
    <location>
        <position position="225"/>
    </location>
    <ligand>
        <name>Zn(2+)</name>
        <dbReference type="ChEBI" id="CHEBI:29105"/>
        <label>1</label>
    </ligand>
</feature>
<feature type="disulfide bond" evidence="14">
    <location>
        <begin position="101"/>
        <end position="181"/>
    </location>
</feature>
<feature type="domain" description="Saposin B-type" evidence="16">
    <location>
        <begin position="97"/>
        <end position="185"/>
    </location>
</feature>
<evidence type="ECO:0000256" key="10">
    <source>
        <dbReference type="ARBA" id="ARBA00023295"/>
    </source>
</evidence>
<evidence type="ECO:0000256" key="15">
    <source>
        <dbReference type="SAM" id="SignalP"/>
    </source>
</evidence>
<keyword evidence="5 15" id="KW-0732">Signal</keyword>
<dbReference type="EC" id="3.1.4.12" evidence="12"/>
<dbReference type="PIRSF" id="PIRSF000948">
    <property type="entry name" value="Sphingomy_PDE"/>
    <property type="match status" value="1"/>
</dbReference>
<dbReference type="GO" id="GO:0016798">
    <property type="term" value="F:hydrolase activity, acting on glycosyl bonds"/>
    <property type="evidence" value="ECO:0007669"/>
    <property type="project" value="UniProtKB-KW"/>
</dbReference>
<evidence type="ECO:0000313" key="19">
    <source>
        <dbReference type="RefSeq" id="XP_011305838.1"/>
    </source>
</evidence>
<feature type="binding site" evidence="13">
    <location>
        <position position="336"/>
    </location>
    <ligand>
        <name>Zn(2+)</name>
        <dbReference type="ChEBI" id="CHEBI:29105"/>
        <label>2</label>
    </ligand>
</feature>
<evidence type="ECO:0000313" key="18">
    <source>
        <dbReference type="RefSeq" id="XP_011305837.1"/>
    </source>
</evidence>
<feature type="disulfide bond" evidence="14">
    <location>
        <begin position="603"/>
        <end position="607"/>
    </location>
</feature>
<keyword evidence="17" id="KW-1185">Reference proteome</keyword>
<feature type="binding site" evidence="13">
    <location>
        <position position="296"/>
    </location>
    <ligand>
        <name>Zn(2+)</name>
        <dbReference type="ChEBI" id="CHEBI:29105"/>
        <label>2</label>
    </ligand>
</feature>
<dbReference type="InterPro" id="IPR004843">
    <property type="entry name" value="Calcineurin-like_PHP"/>
</dbReference>
<feature type="signal peptide" evidence="15">
    <location>
        <begin position="1"/>
        <end position="23"/>
    </location>
</feature>
<feature type="binding site" evidence="13">
    <location>
        <position position="296"/>
    </location>
    <ligand>
        <name>Zn(2+)</name>
        <dbReference type="ChEBI" id="CHEBI:29105"/>
        <label>1</label>
    </ligand>
</feature>
<keyword evidence="10 12" id="KW-0326">Glycosidase</keyword>
<dbReference type="FunFam" id="3.60.21.10:FF:000077">
    <property type="entry name" value="Sphingomyelin phosphodiesterase"/>
    <property type="match status" value="1"/>
</dbReference>
<dbReference type="PANTHER" id="PTHR10340">
    <property type="entry name" value="SPHINGOMYELIN PHOSPHODIESTERASE"/>
    <property type="match status" value="1"/>
</dbReference>
<evidence type="ECO:0000313" key="17">
    <source>
        <dbReference type="Proteomes" id="UP000694866"/>
    </source>
</evidence>
<sequence>MGQQRKLMTGLFFLGFMVLQSSGVVINRPIETLNFSSEMEKTFESDSEKISASVNEGRIGDTDRVKVTKLVWTAEDGKWPDEGLGPSRLRKFGSIFDNMDCFGCNAAIYFVQNIIKTVGALDDKTGRTLVREAIITGCKARLNSEVCNGLVEEFVPSLYYILKTTKMGAKETCSFIMSNECEYVPDSEYEWNVRFPRIPKPAVVDLTTPKTGVKRLKVLQLSDIHYDPYYQEGANANCGNPLCCRSSNGEPQNPRDRAGKWGDYRGCDTPKRTLDHMLKHIQTIHSDIDYILWTGDLPPHDIWNQTREGNLQVLRDIMDDLKIAFPNVTIFPALGNHESAPVNSFPTKYVPSEYNIFWLYDELDKQWQRWLPRGASGTVKRGAFYSVLVRPAFRIISVNTNYCNDKNFWLLMNSTDPADELQWLIDELQGAENRSEKVHIIGHMPPGTSECLKVWSANYYRIINRYESTIAAQFFGHTHYDEFELFYDMKNITRPVSVAYVGPSVTPYDRLNPGYRIYYIDDDEASPSRQVIDHETWIMDLEKANARGFPTWRKLYNAKRAYGMQSLQPRDWDALLDKMIDNPNIFYLYYRFYYKDSPVRPQCDINCRQQLLCDIRSGRSRDREVLCPNLQQKLQEVPHKKFVIDEILSNEIDAHVT</sequence>
<comment type="cofactor">
    <cofactor evidence="13">
        <name>Zn(2+)</name>
        <dbReference type="ChEBI" id="CHEBI:29105"/>
    </cofactor>
    <text evidence="13">Binds 2 Zn(2+) ions per subunit.</text>
</comment>
<gene>
    <name evidence="18 19" type="primary">LOC105268198</name>
</gene>
<dbReference type="PROSITE" id="PS50015">
    <property type="entry name" value="SAP_B"/>
    <property type="match status" value="1"/>
</dbReference>
<dbReference type="GO" id="GO:0046513">
    <property type="term" value="P:ceramide biosynthetic process"/>
    <property type="evidence" value="ECO:0007669"/>
    <property type="project" value="TreeGrafter"/>
</dbReference>
<dbReference type="GeneID" id="105268198"/>